<proteinExistence type="predicted"/>
<dbReference type="Proteomes" id="UP000219072">
    <property type="component" value="Unassembled WGS sequence"/>
</dbReference>
<accession>A0A286E0R2</accession>
<organism evidence="2 3">
    <name type="scientific">Streptomyces zhaozhouensis</name>
    <dbReference type="NCBI Taxonomy" id="1300267"/>
    <lineage>
        <taxon>Bacteria</taxon>
        <taxon>Bacillati</taxon>
        <taxon>Actinomycetota</taxon>
        <taxon>Actinomycetes</taxon>
        <taxon>Kitasatosporales</taxon>
        <taxon>Streptomycetaceae</taxon>
        <taxon>Streptomyces</taxon>
    </lineage>
</organism>
<dbReference type="RefSeq" id="WP_212615961.1">
    <property type="nucleotide sequence ID" value="NZ_OCNE01000017.1"/>
</dbReference>
<evidence type="ECO:0000313" key="3">
    <source>
        <dbReference type="Proteomes" id="UP000219072"/>
    </source>
</evidence>
<evidence type="ECO:0000313" key="2">
    <source>
        <dbReference type="EMBL" id="SOD64494.1"/>
    </source>
</evidence>
<sequence length="237" mass="25458">MEWVLVLLVLFAMSVAAAVVVVRRVVRELRARLGQANQELRRRAANASLTARAAQPGAVGEVARVRRELRASVENTRSVLLAGSASDESLREALALCEQLSGHAERLDGELNALVAGGERDRARIGARLPELKKRAERIRASAESLRDAARDRAQHDEGSDLDSLQRQIELEATALRHWSPAEGRRAGVPAPSEEPPGVAPAEERSGLAPGEERSGVAGGEERPGAARGDEQGERRG</sequence>
<gene>
    <name evidence="2" type="ORF">SAMN06297387_11760</name>
</gene>
<evidence type="ECO:0000256" key="1">
    <source>
        <dbReference type="SAM" id="MobiDB-lite"/>
    </source>
</evidence>
<feature type="compositionally biased region" description="Basic and acidic residues" evidence="1">
    <location>
        <begin position="202"/>
        <end position="237"/>
    </location>
</feature>
<dbReference type="AlphaFoldDB" id="A0A286E0R2"/>
<reference evidence="2 3" key="1">
    <citation type="submission" date="2017-09" db="EMBL/GenBank/DDBJ databases">
        <authorList>
            <person name="Ehlers B."/>
            <person name="Leendertz F.H."/>
        </authorList>
    </citation>
    <scope>NUCLEOTIDE SEQUENCE [LARGE SCALE GENOMIC DNA]</scope>
    <source>
        <strain evidence="2 3">CGMCC 4.7095</strain>
    </source>
</reference>
<evidence type="ECO:0008006" key="4">
    <source>
        <dbReference type="Google" id="ProtNLM"/>
    </source>
</evidence>
<feature type="compositionally biased region" description="Basic and acidic residues" evidence="1">
    <location>
        <begin position="143"/>
        <end position="159"/>
    </location>
</feature>
<name>A0A286E0R2_9ACTN</name>
<protein>
    <recommendedName>
        <fullName evidence="4">Secreted protein</fullName>
    </recommendedName>
</protein>
<keyword evidence="3" id="KW-1185">Reference proteome</keyword>
<feature type="region of interest" description="Disordered" evidence="1">
    <location>
        <begin position="143"/>
        <end position="237"/>
    </location>
</feature>
<dbReference type="EMBL" id="OCNE01000017">
    <property type="protein sequence ID" value="SOD64494.1"/>
    <property type="molecule type" value="Genomic_DNA"/>
</dbReference>